<name>A0A2H6C2R3_TETHA</name>
<dbReference type="EMBL" id="BDEC01000011">
    <property type="protein sequence ID" value="GBD67532.1"/>
    <property type="molecule type" value="Genomic_DNA"/>
</dbReference>
<organism evidence="1 2">
    <name type="scientific">Tetragenococcus halophilus subsp. halophilus</name>
    <dbReference type="NCBI Taxonomy" id="1513897"/>
    <lineage>
        <taxon>Bacteria</taxon>
        <taxon>Bacillati</taxon>
        <taxon>Bacillota</taxon>
        <taxon>Bacilli</taxon>
        <taxon>Lactobacillales</taxon>
        <taxon>Enterococcaceae</taxon>
        <taxon>Tetragenococcus</taxon>
    </lineage>
</organism>
<comment type="caution">
    <text evidence="1">The sequence shown here is derived from an EMBL/GenBank/DDBJ whole genome shotgun (WGS) entry which is preliminary data.</text>
</comment>
<dbReference type="AlphaFoldDB" id="A0A2H6C2R3"/>
<protein>
    <submittedName>
        <fullName evidence="1">Uncharacterized protein</fullName>
    </submittedName>
</protein>
<dbReference type="GeneID" id="64054421"/>
<dbReference type="SUPFAM" id="SSF89447">
    <property type="entry name" value="AbrB/MazE/MraZ-like"/>
    <property type="match status" value="1"/>
</dbReference>
<gene>
    <name evidence="1" type="ORF">TEHN7118_0338</name>
</gene>
<reference evidence="1 2" key="1">
    <citation type="submission" date="2016-05" db="EMBL/GenBank/DDBJ databases">
        <title>Whole genome sequencing of Tetragenococcus halophilus subsp. halophilus NISL 7118.</title>
        <authorList>
            <person name="Shiwa Y."/>
            <person name="Nishimura I."/>
            <person name="Yoshikawa H."/>
            <person name="Koyama Y."/>
            <person name="Oguma T."/>
        </authorList>
    </citation>
    <scope>NUCLEOTIDE SEQUENCE [LARGE SCALE GENOMIC DNA]</scope>
    <source>
        <strain evidence="1 2">NISL 7118</strain>
    </source>
</reference>
<keyword evidence="2" id="KW-1185">Reference proteome</keyword>
<evidence type="ECO:0000313" key="1">
    <source>
        <dbReference type="EMBL" id="GBD67532.1"/>
    </source>
</evidence>
<accession>A0A2H6C2R3</accession>
<evidence type="ECO:0000313" key="2">
    <source>
        <dbReference type="Proteomes" id="UP000236214"/>
    </source>
</evidence>
<dbReference type="InterPro" id="IPR037914">
    <property type="entry name" value="SpoVT-AbrB_sf"/>
</dbReference>
<sequence length="98" mass="11289">MEIMRKRGKIKKWGNTKGIVLPKAILSNADLKNIENVNITVETQPDGKKRIVIEDVTEDKKELLEDLVGTVSLPKDLDVKTERAERKQKRLVKHELHH</sequence>
<proteinExistence type="predicted"/>
<dbReference type="Gene3D" id="2.10.260.10">
    <property type="match status" value="1"/>
</dbReference>
<dbReference type="RefSeq" id="WP_014125279.1">
    <property type="nucleotide sequence ID" value="NZ_BAABQP010000061.1"/>
</dbReference>
<dbReference type="Proteomes" id="UP000236214">
    <property type="component" value="Unassembled WGS sequence"/>
</dbReference>